<dbReference type="Proteomes" id="UP000004662">
    <property type="component" value="Chromosome"/>
</dbReference>
<evidence type="ECO:0000313" key="2">
    <source>
        <dbReference type="Proteomes" id="UP000004662"/>
    </source>
</evidence>
<dbReference type="STRING" id="694327.DFW101_0138"/>
<name>G7QCJ9_9BACT</name>
<evidence type="ECO:0008006" key="3">
    <source>
        <dbReference type="Google" id="ProtNLM"/>
    </source>
</evidence>
<protein>
    <recommendedName>
        <fullName evidence="3">EamA domain-containing protein</fullName>
    </recommendedName>
</protein>
<sequence length="58" mass="5693">MGRLFFGAVCIGFSAVFVKLAGVAPSVSAFCRLGIGGVALALGGISLGSVHSGPDRPT</sequence>
<gene>
    <name evidence="1" type="ORF">DFW101_0138</name>
</gene>
<dbReference type="HOGENOM" id="CLU_2972081_0_0_7"/>
<dbReference type="EMBL" id="CM001368">
    <property type="protein sequence ID" value="EHJ46155.1"/>
    <property type="molecule type" value="Genomic_DNA"/>
</dbReference>
<reference evidence="2" key="1">
    <citation type="journal article" date="2015" name="Genome Announc.">
        <title>High-Quality Draft Genome Sequence of Desulfovibrio carbinoliphilus FW-101-2B, an Organic Acid-Oxidizing Sulfate-Reducing Bacterium Isolated from Uranium(VI)-Contaminated Groundwater.</title>
        <authorList>
            <person name="Ramsay B.D."/>
            <person name="Hwang C."/>
            <person name="Woo H.L."/>
            <person name="Carroll S.L."/>
            <person name="Lucas S."/>
            <person name="Han J."/>
            <person name="Lapidus A.L."/>
            <person name="Cheng J.F."/>
            <person name="Goodwin L.A."/>
            <person name="Pitluck S."/>
            <person name="Peters L."/>
            <person name="Chertkov O."/>
            <person name="Held B."/>
            <person name="Detter J.C."/>
            <person name="Han C.S."/>
            <person name="Tapia R."/>
            <person name="Land M.L."/>
            <person name="Hauser L.J."/>
            <person name="Kyrpides N.C."/>
            <person name="Ivanova N.N."/>
            <person name="Mikhailova N."/>
            <person name="Pagani I."/>
            <person name="Woyke T."/>
            <person name="Arkin A.P."/>
            <person name="Dehal P."/>
            <person name="Chivian D."/>
            <person name="Criddle C.S."/>
            <person name="Wu W."/>
            <person name="Chakraborty R."/>
            <person name="Hazen T.C."/>
            <person name="Fields M.W."/>
        </authorList>
    </citation>
    <scope>NUCLEOTIDE SEQUENCE [LARGE SCALE GENOMIC DNA]</scope>
    <source>
        <strain evidence="2">FW-101-2B</strain>
    </source>
</reference>
<dbReference type="RefSeq" id="WP_009179613.1">
    <property type="nucleotide sequence ID" value="NZ_CM001368.1"/>
</dbReference>
<accession>G7QCJ9</accession>
<keyword evidence="2" id="KW-1185">Reference proteome</keyword>
<evidence type="ECO:0000313" key="1">
    <source>
        <dbReference type="EMBL" id="EHJ46155.1"/>
    </source>
</evidence>
<proteinExistence type="predicted"/>
<dbReference type="AlphaFoldDB" id="G7QCJ9"/>
<organism evidence="1 2">
    <name type="scientific">Solidesulfovibrio carbinoliphilus subsp. oakridgensis</name>
    <dbReference type="NCBI Taxonomy" id="694327"/>
    <lineage>
        <taxon>Bacteria</taxon>
        <taxon>Pseudomonadati</taxon>
        <taxon>Thermodesulfobacteriota</taxon>
        <taxon>Desulfovibrionia</taxon>
        <taxon>Desulfovibrionales</taxon>
        <taxon>Desulfovibrionaceae</taxon>
        <taxon>Solidesulfovibrio</taxon>
    </lineage>
</organism>